<keyword evidence="5" id="KW-0808">Transferase</keyword>
<evidence type="ECO:0000256" key="4">
    <source>
        <dbReference type="ARBA" id="ARBA00022553"/>
    </source>
</evidence>
<evidence type="ECO:0000313" key="16">
    <source>
        <dbReference type="Proteomes" id="UP000295565"/>
    </source>
</evidence>
<keyword evidence="7" id="KW-0547">Nucleotide-binding</keyword>
<evidence type="ECO:0000256" key="8">
    <source>
        <dbReference type="ARBA" id="ARBA00022777"/>
    </source>
</evidence>
<evidence type="ECO:0000313" key="15">
    <source>
        <dbReference type="EMBL" id="TCK57794.1"/>
    </source>
</evidence>
<evidence type="ECO:0000256" key="10">
    <source>
        <dbReference type="ARBA" id="ARBA00022989"/>
    </source>
</evidence>
<dbReference type="PANTHER" id="PTHR45436">
    <property type="entry name" value="SENSOR HISTIDINE KINASE YKOH"/>
    <property type="match status" value="1"/>
</dbReference>
<dbReference type="PROSITE" id="PS50109">
    <property type="entry name" value="HIS_KIN"/>
    <property type="match status" value="1"/>
</dbReference>
<sequence>MWGMSLPKTQRKKLYSIKNRLIISVISLALFAILIALGISYLAARHEIKEVYDARLGQTAKQLLLTIPMRQSQLVKQQKLFNQWMQQLETRLHHDHDMESRLGHPYELKELIQYYRDGKMFWNTHNSFGSVTHLISHPGYGYFKIKGQKWRYFQYFAPEMNGHKDMIVVAESESVRSDIMGKLAMASGFPLLIIIPLLAIIMVVLINRQFRPLVELRQAIGDLDIQQLTPVNISELTLELEPLVNTLNRLLHQLDEAWQRERRFTRTAAHELKTPLAILRINAENALSSKNEEQLKEDLERILSGIERSDRLIHQLLILARVESLKPSDQKFGEIELNSLLQNVIAQLVPLALQNDQEIGLDGEPMVKIQGDELLLELLFSNLVDNAIRYSGKQSHIGVNLTVQTQQIHIDVCDDGAPIRDETRERIFENFYRENPEKGDGAGLGMAICQDIVAIHAGSVTLLPYSGVNCFRVSFPRHTSV</sequence>
<evidence type="ECO:0000256" key="1">
    <source>
        <dbReference type="ARBA" id="ARBA00000085"/>
    </source>
</evidence>
<dbReference type="InterPro" id="IPR005467">
    <property type="entry name" value="His_kinase_dom"/>
</dbReference>
<dbReference type="SUPFAM" id="SSF47384">
    <property type="entry name" value="Homodimeric domain of signal transducing histidine kinase"/>
    <property type="match status" value="1"/>
</dbReference>
<proteinExistence type="predicted"/>
<dbReference type="GO" id="GO:0000155">
    <property type="term" value="F:phosphorelay sensor kinase activity"/>
    <property type="evidence" value="ECO:0007669"/>
    <property type="project" value="InterPro"/>
</dbReference>
<dbReference type="InterPro" id="IPR004358">
    <property type="entry name" value="Sig_transdc_His_kin-like_C"/>
</dbReference>
<dbReference type="CDD" id="cd00082">
    <property type="entry name" value="HisKA"/>
    <property type="match status" value="1"/>
</dbReference>
<dbReference type="Gene3D" id="3.30.565.10">
    <property type="entry name" value="Histidine kinase-like ATPase, C-terminal domain"/>
    <property type="match status" value="1"/>
</dbReference>
<dbReference type="PRINTS" id="PR00344">
    <property type="entry name" value="BCTRLSENSOR"/>
</dbReference>
<feature type="transmembrane region" description="Helical" evidence="13">
    <location>
        <begin position="183"/>
        <end position="207"/>
    </location>
</feature>
<dbReference type="GO" id="GO:0005886">
    <property type="term" value="C:plasma membrane"/>
    <property type="evidence" value="ECO:0007669"/>
    <property type="project" value="TreeGrafter"/>
</dbReference>
<dbReference type="PANTHER" id="PTHR45436:SF14">
    <property type="entry name" value="SENSOR PROTEIN QSEC"/>
    <property type="match status" value="1"/>
</dbReference>
<evidence type="ECO:0000256" key="9">
    <source>
        <dbReference type="ARBA" id="ARBA00022840"/>
    </source>
</evidence>
<dbReference type="Proteomes" id="UP000295565">
    <property type="component" value="Unassembled WGS sequence"/>
</dbReference>
<protein>
    <recommendedName>
        <fullName evidence="3">histidine kinase</fullName>
        <ecNumber evidence="3">2.7.13.3</ecNumber>
    </recommendedName>
</protein>
<dbReference type="SMART" id="SM00388">
    <property type="entry name" value="HisKA"/>
    <property type="match status" value="1"/>
</dbReference>
<evidence type="ECO:0000256" key="13">
    <source>
        <dbReference type="SAM" id="Phobius"/>
    </source>
</evidence>
<keyword evidence="4" id="KW-0597">Phosphoprotein</keyword>
<keyword evidence="9" id="KW-0067">ATP-binding</keyword>
<dbReference type="Gene3D" id="1.20.5.1040">
    <property type="entry name" value="Sensor protein qsec"/>
    <property type="match status" value="1"/>
</dbReference>
<dbReference type="InterPro" id="IPR036890">
    <property type="entry name" value="HATPase_C_sf"/>
</dbReference>
<feature type="domain" description="Histidine kinase" evidence="14">
    <location>
        <begin position="267"/>
        <end position="479"/>
    </location>
</feature>
<evidence type="ECO:0000256" key="6">
    <source>
        <dbReference type="ARBA" id="ARBA00022692"/>
    </source>
</evidence>
<dbReference type="Pfam" id="PF02518">
    <property type="entry name" value="HATPase_c"/>
    <property type="match status" value="1"/>
</dbReference>
<reference evidence="15 16" key="1">
    <citation type="submission" date="2019-03" db="EMBL/GenBank/DDBJ databases">
        <title>Genomic Encyclopedia of Type Strains, Phase IV (KMG-IV): sequencing the most valuable type-strain genomes for metagenomic binning, comparative biology and taxonomic classification.</title>
        <authorList>
            <person name="Goeker M."/>
        </authorList>
    </citation>
    <scope>NUCLEOTIDE SEQUENCE [LARGE SCALE GENOMIC DNA]</scope>
    <source>
        <strain evidence="15 16">DSM 18577</strain>
    </source>
</reference>
<dbReference type="InterPro" id="IPR003661">
    <property type="entry name" value="HisK_dim/P_dom"/>
</dbReference>
<keyword evidence="16" id="KW-1185">Reference proteome</keyword>
<name>A0A4R1K1D9_9GAMM</name>
<comment type="caution">
    <text evidence="15">The sequence shown here is derived from an EMBL/GenBank/DDBJ whole genome shotgun (WGS) entry which is preliminary data.</text>
</comment>
<evidence type="ECO:0000259" key="14">
    <source>
        <dbReference type="PROSITE" id="PS50109"/>
    </source>
</evidence>
<evidence type="ECO:0000256" key="12">
    <source>
        <dbReference type="ARBA" id="ARBA00023136"/>
    </source>
</evidence>
<accession>A0A4R1K1D9</accession>
<keyword evidence="8 15" id="KW-0418">Kinase</keyword>
<dbReference type="Gene3D" id="1.10.287.130">
    <property type="match status" value="1"/>
</dbReference>
<evidence type="ECO:0000256" key="7">
    <source>
        <dbReference type="ARBA" id="ARBA00022741"/>
    </source>
</evidence>
<organism evidence="15 16">
    <name type="scientific">Celerinatantimonas diazotrophica</name>
    <dbReference type="NCBI Taxonomy" id="412034"/>
    <lineage>
        <taxon>Bacteria</taxon>
        <taxon>Pseudomonadati</taxon>
        <taxon>Pseudomonadota</taxon>
        <taxon>Gammaproteobacteria</taxon>
        <taxon>Celerinatantimonadaceae</taxon>
        <taxon>Celerinatantimonas</taxon>
    </lineage>
</organism>
<evidence type="ECO:0000256" key="11">
    <source>
        <dbReference type="ARBA" id="ARBA00023012"/>
    </source>
</evidence>
<comment type="catalytic activity">
    <reaction evidence="1">
        <text>ATP + protein L-histidine = ADP + protein N-phospho-L-histidine.</text>
        <dbReference type="EC" id="2.7.13.3"/>
    </reaction>
</comment>
<dbReference type="AlphaFoldDB" id="A0A4R1K1D9"/>
<dbReference type="EC" id="2.7.13.3" evidence="3"/>
<dbReference type="SUPFAM" id="SSF55874">
    <property type="entry name" value="ATPase domain of HSP90 chaperone/DNA topoisomerase II/histidine kinase"/>
    <property type="match status" value="1"/>
</dbReference>
<comment type="subcellular location">
    <subcellularLocation>
        <location evidence="2">Membrane</location>
        <topology evidence="2">Multi-pass membrane protein</topology>
    </subcellularLocation>
</comment>
<evidence type="ECO:0000256" key="2">
    <source>
        <dbReference type="ARBA" id="ARBA00004141"/>
    </source>
</evidence>
<dbReference type="InterPro" id="IPR036097">
    <property type="entry name" value="HisK_dim/P_sf"/>
</dbReference>
<dbReference type="InterPro" id="IPR050428">
    <property type="entry name" value="TCS_sensor_his_kinase"/>
</dbReference>
<dbReference type="SMART" id="SM00387">
    <property type="entry name" value="HATPase_c"/>
    <property type="match status" value="1"/>
</dbReference>
<dbReference type="InterPro" id="IPR003594">
    <property type="entry name" value="HATPase_dom"/>
</dbReference>
<feature type="transmembrane region" description="Helical" evidence="13">
    <location>
        <begin position="21"/>
        <end position="43"/>
    </location>
</feature>
<keyword evidence="10 13" id="KW-1133">Transmembrane helix</keyword>
<keyword evidence="12 13" id="KW-0472">Membrane</keyword>
<evidence type="ECO:0000256" key="5">
    <source>
        <dbReference type="ARBA" id="ARBA00022679"/>
    </source>
</evidence>
<dbReference type="Pfam" id="PF00512">
    <property type="entry name" value="HisKA"/>
    <property type="match status" value="1"/>
</dbReference>
<evidence type="ECO:0000256" key="3">
    <source>
        <dbReference type="ARBA" id="ARBA00012438"/>
    </source>
</evidence>
<dbReference type="GO" id="GO:0005524">
    <property type="term" value="F:ATP binding"/>
    <property type="evidence" value="ECO:0007669"/>
    <property type="project" value="UniProtKB-KW"/>
</dbReference>
<keyword evidence="11" id="KW-0902">Two-component regulatory system</keyword>
<dbReference type="CDD" id="cd00075">
    <property type="entry name" value="HATPase"/>
    <property type="match status" value="1"/>
</dbReference>
<keyword evidence="6 13" id="KW-0812">Transmembrane</keyword>
<gene>
    <name evidence="15" type="ORF">EV690_1490</name>
</gene>
<dbReference type="EMBL" id="SMGD01000012">
    <property type="protein sequence ID" value="TCK57794.1"/>
    <property type="molecule type" value="Genomic_DNA"/>
</dbReference>